<feature type="compositionally biased region" description="Gly residues" evidence="1">
    <location>
        <begin position="763"/>
        <end position="776"/>
    </location>
</feature>
<dbReference type="EMBL" id="GL385395">
    <property type="protein sequence ID" value="EJT80432.1"/>
    <property type="molecule type" value="Genomic_DNA"/>
</dbReference>
<dbReference type="eggNOG" id="ENOG502QSXK">
    <property type="taxonomic scope" value="Eukaryota"/>
</dbReference>
<gene>
    <name evidence="5" type="primary">20340889</name>
    <name evidence="4" type="ORF">GGTG_00431</name>
</gene>
<dbReference type="HOGENOM" id="CLU_011027_0_1_1"/>
<dbReference type="OrthoDB" id="1612078at2759"/>
<proteinExistence type="predicted"/>
<reference evidence="5" key="4">
    <citation type="journal article" date="2015" name="G3 (Bethesda)">
        <title>Genome sequences of three phytopathogenic species of the Magnaporthaceae family of fungi.</title>
        <authorList>
            <person name="Okagaki L.H."/>
            <person name="Nunes C.C."/>
            <person name="Sailsbery J."/>
            <person name="Clay B."/>
            <person name="Brown D."/>
            <person name="John T."/>
            <person name="Oh Y."/>
            <person name="Young N."/>
            <person name="Fitzgerald M."/>
            <person name="Haas B.J."/>
            <person name="Zeng Q."/>
            <person name="Young S."/>
            <person name="Adiconis X."/>
            <person name="Fan L."/>
            <person name="Levin J.Z."/>
            <person name="Mitchell T.K."/>
            <person name="Okubara P.A."/>
            <person name="Farman M.L."/>
            <person name="Kohn L.M."/>
            <person name="Birren B."/>
            <person name="Ma L.-J."/>
            <person name="Dean R.A."/>
        </authorList>
    </citation>
    <scope>NUCLEOTIDE SEQUENCE</scope>
    <source>
        <strain evidence="5">R3-111a-1</strain>
    </source>
</reference>
<dbReference type="InterPro" id="IPR056948">
    <property type="entry name" value="PNGaseA_N"/>
</dbReference>
<evidence type="ECO:0000256" key="2">
    <source>
        <dbReference type="SAM" id="Phobius"/>
    </source>
</evidence>
<feature type="compositionally biased region" description="Gly residues" evidence="1">
    <location>
        <begin position="673"/>
        <end position="687"/>
    </location>
</feature>
<sequence>MDPPPEMPSEAVMGPKSMPTTPAASDGPPSDARTCPWRRRRRRPLIPLLLIAAAIAIFTLRLPAVSGGPGSRFEGWAPAWPAPASSSSSPAGLDGDAGQMGVVGRQFNPFPFPPARRRAVVECLQVEKPVLMPKVDDNGDSAGRDPKASRGCSVLLMDHVFARSYGQPFVGNYSPPDCDFNRVAMNFTVVSEGRQFDRLAIMYLNDTEVWRTSTAEPVAPPGIRWEYHKDMTPYLSFWKTPQTVIFDLGNLIDDTYNGTFNATLTATFFRSDARTAAATPADLIIPITGRRGGQATNPVSVFVVPEQDARATVAAFPRNANRAVLSVSACGQAAEEFWWSNFLDSDVAAFNDTAGVGYGYSPFREVRALIDGKLAGVTWPFPVIFTGGVVPSLHRPVVGLQAFDMREHEIDITPWLPLLCDGNPHSISFIVSGLQDDGGTKADLTEKVNSNWPITGKIFVWLDEPGSVTTGTTPEVRGLDPNIAISRHLSQDARGSNQSLAFSVHVQRDFTVTSTVVTKHRTTTSTWRQRLSFIIQSNVTEYGKTQIVDLNVTGADTASSDKASIYGHDYHYPLGVNMRTSTDSAGALSLAARLDQGLVLQTSGAAVYPDGLEAFGTAAHGVYAASVLSTSRRGVATFRQSADKRSTSASGRTAQAFSFGGNFERYPDLSSPDGGGGGGGGGDGGVGSQPDVMLYFRNISTDGNDVVRDRVSVSDSALGDAAVVARFEGEGGGEDEDGPFRPAGEQFIMTPPPAAVGGEEEQPGGGGGGGAPGAGAQGQVSGEFAVARFGPFAGYGEA</sequence>
<reference evidence="4" key="3">
    <citation type="submission" date="2010-09" db="EMBL/GenBank/DDBJ databases">
        <title>Annotation of Gaeumannomyces graminis var. tritici R3-111a-1.</title>
        <authorList>
            <consortium name="The Broad Institute Genome Sequencing Platform"/>
            <person name="Ma L.-J."/>
            <person name="Dead R."/>
            <person name="Young S.K."/>
            <person name="Zeng Q."/>
            <person name="Gargeya S."/>
            <person name="Fitzgerald M."/>
            <person name="Haas B."/>
            <person name="Abouelleil A."/>
            <person name="Alvarado L."/>
            <person name="Arachchi H.M."/>
            <person name="Berlin A."/>
            <person name="Brown A."/>
            <person name="Chapman S.B."/>
            <person name="Chen Z."/>
            <person name="Dunbar C."/>
            <person name="Freedman E."/>
            <person name="Gearin G."/>
            <person name="Gellesch M."/>
            <person name="Goldberg J."/>
            <person name="Griggs A."/>
            <person name="Gujja S."/>
            <person name="Heiman D."/>
            <person name="Howarth C."/>
            <person name="Larson L."/>
            <person name="Lui A."/>
            <person name="MacDonald P.J.P."/>
            <person name="Mehta T."/>
            <person name="Montmayeur A."/>
            <person name="Murphy C."/>
            <person name="Neiman D."/>
            <person name="Pearson M."/>
            <person name="Priest M."/>
            <person name="Roberts A."/>
            <person name="Saif S."/>
            <person name="Shea T."/>
            <person name="Shenoy N."/>
            <person name="Sisk P."/>
            <person name="Stolte C."/>
            <person name="Sykes S."/>
            <person name="Yandava C."/>
            <person name="Wortman J."/>
            <person name="Nusbaum C."/>
            <person name="Birren B."/>
        </authorList>
    </citation>
    <scope>NUCLEOTIDE SEQUENCE</scope>
    <source>
        <strain evidence="4">R3-111a-1</strain>
    </source>
</reference>
<name>J3NGP2_GAET3</name>
<dbReference type="RefSeq" id="XP_009216441.1">
    <property type="nucleotide sequence ID" value="XM_009218177.1"/>
</dbReference>
<evidence type="ECO:0000313" key="4">
    <source>
        <dbReference type="EMBL" id="EJT80432.1"/>
    </source>
</evidence>
<feature type="domain" description="Peptide N-acetyl-beta-D-glucosaminyl asparaginase amidase A N-terminal" evidence="3">
    <location>
        <begin position="150"/>
        <end position="472"/>
    </location>
</feature>
<evidence type="ECO:0000313" key="5">
    <source>
        <dbReference type="EnsemblFungi" id="EJT80432"/>
    </source>
</evidence>
<accession>J3NGP2</accession>
<keyword evidence="2" id="KW-0472">Membrane</keyword>
<dbReference type="VEuPathDB" id="FungiDB:GGTG_00431"/>
<dbReference type="GeneID" id="20340889"/>
<dbReference type="Proteomes" id="UP000006039">
    <property type="component" value="Unassembled WGS sequence"/>
</dbReference>
<keyword evidence="2" id="KW-1133">Transmembrane helix</keyword>
<feature type="region of interest" description="Disordered" evidence="1">
    <location>
        <begin position="752"/>
        <end position="779"/>
    </location>
</feature>
<dbReference type="Pfam" id="PF12222">
    <property type="entry name" value="PNGaseA"/>
    <property type="match status" value="1"/>
</dbReference>
<organism evidence="4">
    <name type="scientific">Gaeumannomyces tritici (strain R3-111a-1)</name>
    <name type="common">Wheat and barley take-all root rot fungus</name>
    <name type="synonym">Gaeumannomyces graminis var. tritici</name>
    <dbReference type="NCBI Taxonomy" id="644352"/>
    <lineage>
        <taxon>Eukaryota</taxon>
        <taxon>Fungi</taxon>
        <taxon>Dikarya</taxon>
        <taxon>Ascomycota</taxon>
        <taxon>Pezizomycotina</taxon>
        <taxon>Sordariomycetes</taxon>
        <taxon>Sordariomycetidae</taxon>
        <taxon>Magnaporthales</taxon>
        <taxon>Magnaporthaceae</taxon>
        <taxon>Gaeumannomyces</taxon>
    </lineage>
</organism>
<evidence type="ECO:0000313" key="6">
    <source>
        <dbReference type="Proteomes" id="UP000006039"/>
    </source>
</evidence>
<feature type="region of interest" description="Disordered" evidence="1">
    <location>
        <begin position="661"/>
        <end position="687"/>
    </location>
</feature>
<keyword evidence="2" id="KW-0812">Transmembrane</keyword>
<protein>
    <recommendedName>
        <fullName evidence="3">Peptide N-acetyl-beta-D-glucosaminyl asparaginase amidase A N-terminal domain-containing protein</fullName>
    </recommendedName>
</protein>
<feature type="region of interest" description="Disordered" evidence="1">
    <location>
        <begin position="1"/>
        <end position="38"/>
    </location>
</feature>
<reference evidence="6" key="1">
    <citation type="submission" date="2010-07" db="EMBL/GenBank/DDBJ databases">
        <title>The genome sequence of Gaeumannomyces graminis var. tritici strain R3-111a-1.</title>
        <authorList>
            <consortium name="The Broad Institute Genome Sequencing Platform"/>
            <person name="Ma L.-J."/>
            <person name="Dead R."/>
            <person name="Young S."/>
            <person name="Zeng Q."/>
            <person name="Koehrsen M."/>
            <person name="Alvarado L."/>
            <person name="Berlin A."/>
            <person name="Chapman S.B."/>
            <person name="Chen Z."/>
            <person name="Freedman E."/>
            <person name="Gellesch M."/>
            <person name="Goldberg J."/>
            <person name="Griggs A."/>
            <person name="Gujja S."/>
            <person name="Heilman E.R."/>
            <person name="Heiman D."/>
            <person name="Hepburn T."/>
            <person name="Howarth C."/>
            <person name="Jen D."/>
            <person name="Larson L."/>
            <person name="Mehta T."/>
            <person name="Neiman D."/>
            <person name="Pearson M."/>
            <person name="Roberts A."/>
            <person name="Saif S."/>
            <person name="Shea T."/>
            <person name="Shenoy N."/>
            <person name="Sisk P."/>
            <person name="Stolte C."/>
            <person name="Sykes S."/>
            <person name="Walk T."/>
            <person name="White J."/>
            <person name="Yandava C."/>
            <person name="Haas B."/>
            <person name="Nusbaum C."/>
            <person name="Birren B."/>
        </authorList>
    </citation>
    <scope>NUCLEOTIDE SEQUENCE [LARGE SCALE GENOMIC DNA]</scope>
    <source>
        <strain evidence="6">R3-111a-1</strain>
    </source>
</reference>
<keyword evidence="6" id="KW-1185">Reference proteome</keyword>
<dbReference type="InterPro" id="IPR021102">
    <property type="entry name" value="PNGase_A"/>
</dbReference>
<feature type="transmembrane region" description="Helical" evidence="2">
    <location>
        <begin position="45"/>
        <end position="64"/>
    </location>
</feature>
<dbReference type="AlphaFoldDB" id="J3NGP2"/>
<dbReference type="Pfam" id="PF25156">
    <property type="entry name" value="PNGase_A_C"/>
    <property type="match status" value="1"/>
</dbReference>
<reference evidence="4" key="2">
    <citation type="submission" date="2010-07" db="EMBL/GenBank/DDBJ databases">
        <authorList>
            <consortium name="The Broad Institute Genome Sequencing Platform"/>
            <consortium name="Broad Institute Genome Sequencing Center for Infectious Disease"/>
            <person name="Ma L.-J."/>
            <person name="Dead R."/>
            <person name="Young S."/>
            <person name="Zeng Q."/>
            <person name="Koehrsen M."/>
            <person name="Alvarado L."/>
            <person name="Berlin A."/>
            <person name="Chapman S.B."/>
            <person name="Chen Z."/>
            <person name="Freedman E."/>
            <person name="Gellesch M."/>
            <person name="Goldberg J."/>
            <person name="Griggs A."/>
            <person name="Gujja S."/>
            <person name="Heilman E.R."/>
            <person name="Heiman D."/>
            <person name="Hepburn T."/>
            <person name="Howarth C."/>
            <person name="Jen D."/>
            <person name="Larson L."/>
            <person name="Mehta T."/>
            <person name="Neiman D."/>
            <person name="Pearson M."/>
            <person name="Roberts A."/>
            <person name="Saif S."/>
            <person name="Shea T."/>
            <person name="Shenoy N."/>
            <person name="Sisk P."/>
            <person name="Stolte C."/>
            <person name="Sykes S."/>
            <person name="Walk T."/>
            <person name="White J."/>
            <person name="Yandava C."/>
            <person name="Haas B."/>
            <person name="Nusbaum C."/>
            <person name="Birren B."/>
        </authorList>
    </citation>
    <scope>NUCLEOTIDE SEQUENCE</scope>
    <source>
        <strain evidence="4">R3-111a-1</strain>
    </source>
</reference>
<dbReference type="EnsemblFungi" id="EJT80432">
    <property type="protein sequence ID" value="EJT80432"/>
    <property type="gene ID" value="GGTG_00431"/>
</dbReference>
<evidence type="ECO:0000256" key="1">
    <source>
        <dbReference type="SAM" id="MobiDB-lite"/>
    </source>
</evidence>
<reference evidence="5" key="5">
    <citation type="submission" date="2018-04" db="UniProtKB">
        <authorList>
            <consortium name="EnsemblFungi"/>
        </authorList>
    </citation>
    <scope>IDENTIFICATION</scope>
    <source>
        <strain evidence="5">R3-111a-1</strain>
    </source>
</reference>
<evidence type="ECO:0000259" key="3">
    <source>
        <dbReference type="Pfam" id="PF12222"/>
    </source>
</evidence>
<dbReference type="PANTHER" id="PTHR31104">
    <property type="entry name" value="PEPTIDE-N4-(N-ACETYL-BETA-GLUCOSAMINYL)ASPARAGINE AMIDASE A PROTEIN"/>
    <property type="match status" value="1"/>
</dbReference>